<accession>H6SN35</accession>
<dbReference type="InterPro" id="IPR021959">
    <property type="entry name" value="DUF3576"/>
</dbReference>
<protein>
    <submittedName>
        <fullName evidence="1">Uncharacterized protein</fullName>
    </submittedName>
</protein>
<dbReference type="STRING" id="1150469.RSPPHO_00285"/>
<gene>
    <name evidence="1" type="ORF">RSPPHO_00285</name>
</gene>
<name>H6SN35_PARPM</name>
<dbReference type="AlphaFoldDB" id="H6SN35"/>
<organism evidence="1 2">
    <name type="scientific">Pararhodospirillum photometricum DSM 122</name>
    <dbReference type="NCBI Taxonomy" id="1150469"/>
    <lineage>
        <taxon>Bacteria</taxon>
        <taxon>Pseudomonadati</taxon>
        <taxon>Pseudomonadota</taxon>
        <taxon>Alphaproteobacteria</taxon>
        <taxon>Rhodospirillales</taxon>
        <taxon>Rhodospirillaceae</taxon>
        <taxon>Pararhodospirillum</taxon>
    </lineage>
</organism>
<proteinExistence type="predicted"/>
<dbReference type="eggNOG" id="ENOG50315UG">
    <property type="taxonomic scope" value="Bacteria"/>
</dbReference>
<dbReference type="Pfam" id="PF12100">
    <property type="entry name" value="DUF3576"/>
    <property type="match status" value="1"/>
</dbReference>
<dbReference type="KEGG" id="rpm:RSPPHO_00285"/>
<evidence type="ECO:0000313" key="2">
    <source>
        <dbReference type="Proteomes" id="UP000033220"/>
    </source>
</evidence>
<dbReference type="HOGENOM" id="CLU_103320_1_0_5"/>
<dbReference type="Proteomes" id="UP000033220">
    <property type="component" value="Chromosome DSM 122"/>
</dbReference>
<sequence>MSARFPQIGSSMAHPKFGPVPRFLHRATNAGLAGALMLALVACENSKAVYPERDPSTGQRVMVDPANPPERSTIFGPGGLNLFGGKEGKEDTGSTGVGVNSFLWRASLDTIAFMPLTSADPFGGVILSDWYSPPETTTERFKANVYILAKGLRADGVKVSVFRQQRDPRGNWVDAAVSPSVATDLENAILTRARQLRLSVLEK</sequence>
<keyword evidence="2" id="KW-1185">Reference proteome</keyword>
<dbReference type="PATRIC" id="fig|1150469.3.peg.341"/>
<reference evidence="1 2" key="1">
    <citation type="submission" date="2012-02" db="EMBL/GenBank/DDBJ databases">
        <title>Shotgun genome sequence of Phaeospirillum photometricum DSM 122.</title>
        <authorList>
            <person name="Duquesne K."/>
            <person name="Sturgis J."/>
        </authorList>
    </citation>
    <scope>NUCLEOTIDE SEQUENCE [LARGE SCALE GENOMIC DNA]</scope>
    <source>
        <strain evidence="2">DSM122</strain>
    </source>
</reference>
<dbReference type="EMBL" id="HE663493">
    <property type="protein sequence ID" value="CCG06911.1"/>
    <property type="molecule type" value="Genomic_DNA"/>
</dbReference>
<evidence type="ECO:0000313" key="1">
    <source>
        <dbReference type="EMBL" id="CCG06911.1"/>
    </source>
</evidence>